<sequence>MQPLANGLGVERSNDDITMLGLKASIYDCKITTMNASPLHAFTQDSNQINMRRPDAEKLIEGNVLLDVIRCRRGETC</sequence>
<dbReference type="EMBL" id="RBNX01000217">
    <property type="protein sequence ID" value="RML76160.1"/>
    <property type="molecule type" value="Genomic_DNA"/>
</dbReference>
<organism evidence="1 2">
    <name type="scientific">Pseudomonas amygdali pv. tabaci</name>
    <name type="common">Pseudomonas syringae pv. tabaci</name>
    <dbReference type="NCBI Taxonomy" id="322"/>
    <lineage>
        <taxon>Bacteria</taxon>
        <taxon>Pseudomonadati</taxon>
        <taxon>Pseudomonadota</taxon>
        <taxon>Gammaproteobacteria</taxon>
        <taxon>Pseudomonadales</taxon>
        <taxon>Pseudomonadaceae</taxon>
        <taxon>Pseudomonas</taxon>
        <taxon>Pseudomonas amygdali</taxon>
    </lineage>
</organism>
<dbReference type="AlphaFoldDB" id="A0AAX1VNY6"/>
<accession>A0AAX1VNY6</accession>
<dbReference type="Proteomes" id="UP000280350">
    <property type="component" value="Unassembled WGS sequence"/>
</dbReference>
<name>A0AAX1VNY6_PSEAJ</name>
<reference evidence="1 2" key="1">
    <citation type="submission" date="2018-08" db="EMBL/GenBank/DDBJ databases">
        <title>Recombination of ecologically and evolutionarily significant loci maintains genetic cohesion in the Pseudomonas syringae species complex.</title>
        <authorList>
            <person name="Dillon M."/>
            <person name="Thakur S."/>
            <person name="Almeida R.N.D."/>
            <person name="Weir B.S."/>
            <person name="Guttman D.S."/>
        </authorList>
    </citation>
    <scope>NUCLEOTIDE SEQUENCE [LARGE SCALE GENOMIC DNA]</scope>
    <source>
        <strain evidence="1 2">ICMP 2851</strain>
    </source>
</reference>
<comment type="caution">
    <text evidence="1">The sequence shown here is derived from an EMBL/GenBank/DDBJ whole genome shotgun (WGS) entry which is preliminary data.</text>
</comment>
<proteinExistence type="predicted"/>
<evidence type="ECO:0000313" key="1">
    <source>
        <dbReference type="EMBL" id="RML76160.1"/>
    </source>
</evidence>
<gene>
    <name evidence="1" type="ORF">ALQ89_100791</name>
</gene>
<evidence type="ECO:0000313" key="2">
    <source>
        <dbReference type="Proteomes" id="UP000280350"/>
    </source>
</evidence>
<protein>
    <submittedName>
        <fullName evidence="1">Uncharacterized protein</fullName>
    </submittedName>
</protein>